<dbReference type="PANTHER" id="PTHR32347">
    <property type="entry name" value="EFFLUX SYSTEM COMPONENT YKNX-RELATED"/>
    <property type="match status" value="1"/>
</dbReference>
<keyword evidence="3" id="KW-1133">Transmembrane helix</keyword>
<feature type="transmembrane region" description="Helical" evidence="3">
    <location>
        <begin position="12"/>
        <end position="31"/>
    </location>
</feature>
<dbReference type="Gene3D" id="2.40.30.170">
    <property type="match status" value="1"/>
</dbReference>
<dbReference type="Gene3D" id="2.40.420.20">
    <property type="match status" value="1"/>
</dbReference>
<keyword evidence="3" id="KW-0472">Membrane</keyword>
<evidence type="ECO:0000256" key="1">
    <source>
        <dbReference type="ARBA" id="ARBA00004196"/>
    </source>
</evidence>
<dbReference type="EMBL" id="FNCO01000006">
    <property type="protein sequence ID" value="SDH42438.1"/>
    <property type="molecule type" value="Genomic_DNA"/>
</dbReference>
<dbReference type="Gene3D" id="1.10.287.470">
    <property type="entry name" value="Helix hairpin bin"/>
    <property type="match status" value="1"/>
</dbReference>
<comment type="subcellular location">
    <subcellularLocation>
        <location evidence="1">Cell envelope</location>
    </subcellularLocation>
</comment>
<organism evidence="4 5">
    <name type="scientific">Pseudomonas abietaniphila</name>
    <dbReference type="NCBI Taxonomy" id="89065"/>
    <lineage>
        <taxon>Bacteria</taxon>
        <taxon>Pseudomonadati</taxon>
        <taxon>Pseudomonadota</taxon>
        <taxon>Gammaproteobacteria</taxon>
        <taxon>Pseudomonadales</taxon>
        <taxon>Pseudomonadaceae</taxon>
        <taxon>Pseudomonas</taxon>
    </lineage>
</organism>
<keyword evidence="5" id="KW-1185">Reference proteome</keyword>
<accession>A0A1G8CAM3</accession>
<dbReference type="Proteomes" id="UP000182894">
    <property type="component" value="Unassembled WGS sequence"/>
</dbReference>
<reference evidence="5" key="1">
    <citation type="submission" date="2016-10" db="EMBL/GenBank/DDBJ databases">
        <authorList>
            <person name="Varghese N."/>
            <person name="Submissions S."/>
        </authorList>
    </citation>
    <scope>NUCLEOTIDE SEQUENCE [LARGE SCALE GENOMIC DNA]</scope>
    <source>
        <strain evidence="5">ATCC 700689</strain>
    </source>
</reference>
<proteinExistence type="predicted"/>
<dbReference type="STRING" id="89065.SAMN05216605_106192"/>
<dbReference type="AlphaFoldDB" id="A0A1G8CAM3"/>
<dbReference type="InterPro" id="IPR050465">
    <property type="entry name" value="UPF0194_transport"/>
</dbReference>
<evidence type="ECO:0000256" key="2">
    <source>
        <dbReference type="ARBA" id="ARBA00023054"/>
    </source>
</evidence>
<keyword evidence="2" id="KW-0175">Coiled coil</keyword>
<name>A0A1G8CAM3_9PSED</name>
<dbReference type="SUPFAM" id="SSF111369">
    <property type="entry name" value="HlyD-like secretion proteins"/>
    <property type="match status" value="1"/>
</dbReference>
<keyword evidence="3" id="KW-0812">Transmembrane</keyword>
<sequence length="421" mass="45135">MTDRSRFRSGVFFIGIPLMILMFGAVAFTGLTTSSEPASDRGWLPVVAAPLEHRIGLIGRIVPASSITLSAPFEGTVEEKLFSDDQRVARGQLLLRLNTDLLGMQIRDALAERLKAESAVNALVNWADGEEMARARRALSSSQLGLADTRRKLVETQGLLEQGIVPRMEVDSLEQQLNTQRLDVKAAQAELLQTSKRGQGEHRQIADMQLANARARHESLLVLAQRGEVRAPFAGIIVRLPQGPSGSADKPVEPGVRLNQGQALFGIASVEHLSVIAKVDEMDINQLREGMAVDISGDGFEGALRGTISSVGAHAVGSDLHGDGASYHVTVAMAAHEPPSASGLRLGMSARLSILSYQNPDAVVLPADAIGEEGGKHYVFHRPALDQPGVRRSVTLGKTTAQGVEVFGLEAGFVRREVSMN</sequence>
<evidence type="ECO:0000313" key="4">
    <source>
        <dbReference type="EMBL" id="SDH42438.1"/>
    </source>
</evidence>
<gene>
    <name evidence="4" type="ORF">SAMN05216605_106192</name>
</gene>
<evidence type="ECO:0000313" key="5">
    <source>
        <dbReference type="Proteomes" id="UP000182894"/>
    </source>
</evidence>
<dbReference type="GO" id="GO:0030313">
    <property type="term" value="C:cell envelope"/>
    <property type="evidence" value="ECO:0007669"/>
    <property type="project" value="UniProtKB-SubCell"/>
</dbReference>
<protein>
    <submittedName>
        <fullName evidence="4">Multidrug resistance efflux pump</fullName>
    </submittedName>
</protein>
<evidence type="ECO:0000256" key="3">
    <source>
        <dbReference type="SAM" id="Phobius"/>
    </source>
</evidence>
<dbReference type="Gene3D" id="2.40.50.100">
    <property type="match status" value="1"/>
</dbReference>